<dbReference type="eggNOG" id="COG0305">
    <property type="taxonomic scope" value="Bacteria"/>
</dbReference>
<keyword evidence="16" id="KW-1185">Reference proteome</keyword>
<dbReference type="GO" id="GO:0043139">
    <property type="term" value="F:5'-3' DNA helicase activity"/>
    <property type="evidence" value="ECO:0007669"/>
    <property type="project" value="UniProtKB-EC"/>
</dbReference>
<dbReference type="InterPro" id="IPR036185">
    <property type="entry name" value="DNA_heli_DnaB-like_N_sf"/>
</dbReference>
<dbReference type="FunFam" id="1.10.860.10:FF:000001">
    <property type="entry name" value="Replicative DNA helicase"/>
    <property type="match status" value="1"/>
</dbReference>
<evidence type="ECO:0000256" key="5">
    <source>
        <dbReference type="ARBA" id="ARBA00022801"/>
    </source>
</evidence>
<dbReference type="InterPro" id="IPR027417">
    <property type="entry name" value="P-loop_NTPase"/>
</dbReference>
<dbReference type="PANTHER" id="PTHR30153">
    <property type="entry name" value="REPLICATIVE DNA HELICASE DNAB"/>
    <property type="match status" value="1"/>
</dbReference>
<evidence type="ECO:0000313" key="16">
    <source>
        <dbReference type="Proteomes" id="UP000019678"/>
    </source>
</evidence>
<gene>
    <name evidence="15" type="ORF">CAP_7645</name>
</gene>
<dbReference type="PANTHER" id="PTHR30153:SF2">
    <property type="entry name" value="REPLICATIVE DNA HELICASE"/>
    <property type="match status" value="1"/>
</dbReference>
<evidence type="ECO:0000256" key="2">
    <source>
        <dbReference type="ARBA" id="ARBA00022515"/>
    </source>
</evidence>
<comment type="catalytic activity">
    <reaction evidence="11 13">
        <text>ATP + H2O = ADP + phosphate + H(+)</text>
        <dbReference type="Rhea" id="RHEA:13065"/>
        <dbReference type="ChEBI" id="CHEBI:15377"/>
        <dbReference type="ChEBI" id="CHEBI:15378"/>
        <dbReference type="ChEBI" id="CHEBI:30616"/>
        <dbReference type="ChEBI" id="CHEBI:43474"/>
        <dbReference type="ChEBI" id="CHEBI:456216"/>
        <dbReference type="EC" id="5.6.2.3"/>
    </reaction>
</comment>
<evidence type="ECO:0000256" key="1">
    <source>
        <dbReference type="ARBA" id="ARBA00008428"/>
    </source>
</evidence>
<dbReference type="RefSeq" id="WP_044248449.1">
    <property type="nucleotide sequence ID" value="NZ_ASRX01000069.1"/>
</dbReference>
<evidence type="ECO:0000256" key="6">
    <source>
        <dbReference type="ARBA" id="ARBA00022806"/>
    </source>
</evidence>
<dbReference type="EC" id="5.6.2.3" evidence="12 13"/>
<evidence type="ECO:0000256" key="4">
    <source>
        <dbReference type="ARBA" id="ARBA00022741"/>
    </source>
</evidence>
<dbReference type="EMBL" id="ASRX01000069">
    <property type="protein sequence ID" value="EYF01877.1"/>
    <property type="molecule type" value="Genomic_DNA"/>
</dbReference>
<dbReference type="Proteomes" id="UP000019678">
    <property type="component" value="Unassembled WGS sequence"/>
</dbReference>
<keyword evidence="9" id="KW-0413">Isomerase</keyword>
<evidence type="ECO:0000256" key="11">
    <source>
        <dbReference type="ARBA" id="ARBA00048954"/>
    </source>
</evidence>
<keyword evidence="7 13" id="KW-0067">ATP-binding</keyword>
<keyword evidence="3 13" id="KW-0235">DNA replication</keyword>
<feature type="domain" description="SF4 helicase" evidence="14">
    <location>
        <begin position="177"/>
        <end position="460"/>
    </location>
</feature>
<evidence type="ECO:0000256" key="9">
    <source>
        <dbReference type="ARBA" id="ARBA00023235"/>
    </source>
</evidence>
<reference evidence="15 16" key="1">
    <citation type="submission" date="2013-05" db="EMBL/GenBank/DDBJ databases">
        <title>Genome assembly of Chondromyces apiculatus DSM 436.</title>
        <authorList>
            <person name="Sharma G."/>
            <person name="Khatri I."/>
            <person name="Kaur C."/>
            <person name="Mayilraj S."/>
            <person name="Subramanian S."/>
        </authorList>
    </citation>
    <scope>NUCLEOTIDE SEQUENCE [LARGE SCALE GENOMIC DNA]</scope>
    <source>
        <strain evidence="15 16">DSM 436</strain>
    </source>
</reference>
<evidence type="ECO:0000256" key="8">
    <source>
        <dbReference type="ARBA" id="ARBA00023125"/>
    </source>
</evidence>
<dbReference type="STRING" id="1192034.CAP_7645"/>
<dbReference type="InterPro" id="IPR007692">
    <property type="entry name" value="DNA_helicase_DnaB"/>
</dbReference>
<evidence type="ECO:0000256" key="13">
    <source>
        <dbReference type="RuleBase" id="RU362085"/>
    </source>
</evidence>
<protein>
    <recommendedName>
        <fullName evidence="12 13">Replicative DNA helicase</fullName>
        <ecNumber evidence="12 13">5.6.2.3</ecNumber>
    </recommendedName>
</protein>
<dbReference type="InterPro" id="IPR003593">
    <property type="entry name" value="AAA+_ATPase"/>
</dbReference>
<accession>A0A017SYL6</accession>
<keyword evidence="8 13" id="KW-0238">DNA-binding</keyword>
<dbReference type="SUPFAM" id="SSF48024">
    <property type="entry name" value="N-terminal domain of DnaB helicase"/>
    <property type="match status" value="1"/>
</dbReference>
<dbReference type="PROSITE" id="PS51199">
    <property type="entry name" value="SF4_HELICASE"/>
    <property type="match status" value="1"/>
</dbReference>
<evidence type="ECO:0000256" key="7">
    <source>
        <dbReference type="ARBA" id="ARBA00022840"/>
    </source>
</evidence>
<sequence>MSVAGRVPPHDLQAEAAVLSAILLDGAALDRVLEILKPEHFYSDANGRIYEAAQELAQAGTPIDVVTVSSWLRDRERLQQIGGAGYLAMLADATPAVTHVAAHANVVREKWRLRQVIATCQRVAAEGYGDVGDVKAFVDGAEQSLYELARAAKRSSTQTVATALQTAFDKIVAAAERGDVITGVATGFRKFDALTAGQHDGELTVVAARPGMGKTSFVLNLAVNVASPEEGSKRPAQGVAVFSLEMPGDQLAQRMVCSEGRVDVARARQGLLQPPDWRRLTEAATYLSALPLWIDDDPSLGLLELRAKVRRIQAEYNRPPTAEDPGRRLALVVVDYLQLMVARAGAANREQEISEISRGLKRLAKELGVPVIALSQLSRAVESRADKRPLLSDLRESGAIEQDADTVVFIYRDEYYNAETTTAQGIAELIVAKQRNGPTGRLLLRFAASCTRFFDCQEET</sequence>
<dbReference type="SMART" id="SM00382">
    <property type="entry name" value="AAA"/>
    <property type="match status" value="1"/>
</dbReference>
<dbReference type="InterPro" id="IPR007693">
    <property type="entry name" value="DNA_helicase_DnaB-like_N"/>
</dbReference>
<dbReference type="SUPFAM" id="SSF52540">
    <property type="entry name" value="P-loop containing nucleoside triphosphate hydrolases"/>
    <property type="match status" value="1"/>
</dbReference>
<dbReference type="Pfam" id="PF03796">
    <property type="entry name" value="DnaB_C"/>
    <property type="match status" value="1"/>
</dbReference>
<keyword evidence="2 13" id="KW-0639">Primosome</keyword>
<comment type="similarity">
    <text evidence="1 13">Belongs to the helicase family. DnaB subfamily.</text>
</comment>
<dbReference type="GO" id="GO:0006269">
    <property type="term" value="P:DNA replication, synthesis of primer"/>
    <property type="evidence" value="ECO:0007669"/>
    <property type="project" value="UniProtKB-UniRule"/>
</dbReference>
<dbReference type="NCBIfam" id="TIGR00665">
    <property type="entry name" value="DnaB"/>
    <property type="match status" value="1"/>
</dbReference>
<evidence type="ECO:0000313" key="15">
    <source>
        <dbReference type="EMBL" id="EYF01877.1"/>
    </source>
</evidence>
<name>A0A017SYL6_9BACT</name>
<dbReference type="GO" id="GO:0005524">
    <property type="term" value="F:ATP binding"/>
    <property type="evidence" value="ECO:0007669"/>
    <property type="project" value="UniProtKB-UniRule"/>
</dbReference>
<dbReference type="GO" id="GO:1990077">
    <property type="term" value="C:primosome complex"/>
    <property type="evidence" value="ECO:0007669"/>
    <property type="project" value="UniProtKB-UniRule"/>
</dbReference>
<keyword evidence="6 13" id="KW-0347">Helicase</keyword>
<dbReference type="GO" id="GO:0016887">
    <property type="term" value="F:ATP hydrolysis activity"/>
    <property type="evidence" value="ECO:0007669"/>
    <property type="project" value="RHEA"/>
</dbReference>
<evidence type="ECO:0000259" key="14">
    <source>
        <dbReference type="PROSITE" id="PS51199"/>
    </source>
</evidence>
<comment type="caution">
    <text evidence="15">The sequence shown here is derived from an EMBL/GenBank/DDBJ whole genome shotgun (WGS) entry which is preliminary data.</text>
</comment>
<dbReference type="Pfam" id="PF00772">
    <property type="entry name" value="DnaB"/>
    <property type="match status" value="1"/>
</dbReference>
<evidence type="ECO:0000256" key="12">
    <source>
        <dbReference type="NCBIfam" id="TIGR00665"/>
    </source>
</evidence>
<dbReference type="GO" id="GO:0005829">
    <property type="term" value="C:cytosol"/>
    <property type="evidence" value="ECO:0007669"/>
    <property type="project" value="TreeGrafter"/>
</dbReference>
<evidence type="ECO:0000256" key="10">
    <source>
        <dbReference type="ARBA" id="ARBA00044932"/>
    </source>
</evidence>
<dbReference type="CDD" id="cd00984">
    <property type="entry name" value="DnaB_C"/>
    <property type="match status" value="1"/>
</dbReference>
<dbReference type="InterPro" id="IPR007694">
    <property type="entry name" value="DNA_helicase_DnaB-like_C"/>
</dbReference>
<dbReference type="AlphaFoldDB" id="A0A017SYL6"/>
<comment type="function">
    <text evidence="10 13">The main replicative DNA helicase, it participates in initiation and elongation during chromosome replication. Travels ahead of the DNA replisome, separating dsDNA into templates for DNA synthesis. A processive ATP-dependent 5'-3' DNA helicase it has DNA-dependent ATPase activity.</text>
</comment>
<keyword evidence="5 13" id="KW-0378">Hydrolase</keyword>
<dbReference type="GO" id="GO:0003677">
    <property type="term" value="F:DNA binding"/>
    <property type="evidence" value="ECO:0007669"/>
    <property type="project" value="UniProtKB-UniRule"/>
</dbReference>
<organism evidence="15 16">
    <name type="scientific">Chondromyces apiculatus DSM 436</name>
    <dbReference type="NCBI Taxonomy" id="1192034"/>
    <lineage>
        <taxon>Bacteria</taxon>
        <taxon>Pseudomonadati</taxon>
        <taxon>Myxococcota</taxon>
        <taxon>Polyangia</taxon>
        <taxon>Polyangiales</taxon>
        <taxon>Polyangiaceae</taxon>
        <taxon>Chondromyces</taxon>
    </lineage>
</organism>
<dbReference type="Gene3D" id="3.40.50.300">
    <property type="entry name" value="P-loop containing nucleotide triphosphate hydrolases"/>
    <property type="match status" value="1"/>
</dbReference>
<proteinExistence type="inferred from homology"/>
<evidence type="ECO:0000256" key="3">
    <source>
        <dbReference type="ARBA" id="ARBA00022705"/>
    </source>
</evidence>
<dbReference type="Gene3D" id="1.10.860.10">
    <property type="entry name" value="DNAb Helicase, Chain A"/>
    <property type="match status" value="1"/>
</dbReference>
<keyword evidence="4 13" id="KW-0547">Nucleotide-binding</keyword>
<dbReference type="InterPro" id="IPR016136">
    <property type="entry name" value="DNA_helicase_N/primase_C"/>
</dbReference>